<dbReference type="EMBL" id="OZ019897">
    <property type="protein sequence ID" value="CAK9225509.1"/>
    <property type="molecule type" value="Genomic_DNA"/>
</dbReference>
<evidence type="ECO:0000256" key="1">
    <source>
        <dbReference type="SAM" id="SignalP"/>
    </source>
</evidence>
<reference evidence="2" key="1">
    <citation type="submission" date="2024-02" db="EMBL/GenBank/DDBJ databases">
        <authorList>
            <consortium name="ELIXIR-Norway"/>
            <consortium name="Elixir Norway"/>
        </authorList>
    </citation>
    <scope>NUCLEOTIDE SEQUENCE</scope>
</reference>
<evidence type="ECO:0000313" key="3">
    <source>
        <dbReference type="Proteomes" id="UP001497512"/>
    </source>
</evidence>
<feature type="signal peptide" evidence="1">
    <location>
        <begin position="1"/>
        <end position="20"/>
    </location>
</feature>
<gene>
    <name evidence="2" type="ORF">CSSPTR1EN2_LOCUS17623</name>
</gene>
<protein>
    <submittedName>
        <fullName evidence="2">Uncharacterized protein</fullName>
    </submittedName>
</protein>
<sequence length="194" mass="22254">MEHQLCKPQKLCSICWRVLCLLWSSVKDARKRKSWRGSKQSVQLSLELAVETSMSKMAANWVSFFSLYQAVLHICICAELWKTCMRRSLLSQLFFLLHEQLFLNLQVQLLILRQNILGKFLFGRKLGLSCCFLLGLPGSGNSIICNKVILKAPLHLDSHLQDSFFFNFFCNWQRGREGCPAVFQNCSQGQSKAS</sequence>
<evidence type="ECO:0000313" key="2">
    <source>
        <dbReference type="EMBL" id="CAK9225509.1"/>
    </source>
</evidence>
<name>A0ABP0UN46_9BRYO</name>
<proteinExistence type="predicted"/>
<keyword evidence="3" id="KW-1185">Reference proteome</keyword>
<feature type="chain" id="PRO_5045076819" evidence="1">
    <location>
        <begin position="21"/>
        <end position="194"/>
    </location>
</feature>
<accession>A0ABP0UN46</accession>
<keyword evidence="1" id="KW-0732">Signal</keyword>
<dbReference type="Proteomes" id="UP001497512">
    <property type="component" value="Chromosome 5"/>
</dbReference>
<organism evidence="2 3">
    <name type="scientific">Sphagnum troendelagicum</name>
    <dbReference type="NCBI Taxonomy" id="128251"/>
    <lineage>
        <taxon>Eukaryota</taxon>
        <taxon>Viridiplantae</taxon>
        <taxon>Streptophyta</taxon>
        <taxon>Embryophyta</taxon>
        <taxon>Bryophyta</taxon>
        <taxon>Sphagnophytina</taxon>
        <taxon>Sphagnopsida</taxon>
        <taxon>Sphagnales</taxon>
        <taxon>Sphagnaceae</taxon>
        <taxon>Sphagnum</taxon>
    </lineage>
</organism>